<dbReference type="InterPro" id="IPR013087">
    <property type="entry name" value="Znf_C2H2_type"/>
</dbReference>
<dbReference type="GO" id="GO:0048254">
    <property type="term" value="P:snoRNA localization"/>
    <property type="evidence" value="ECO:0007669"/>
    <property type="project" value="TreeGrafter"/>
</dbReference>
<dbReference type="eggNOG" id="ENOG502S6VI">
    <property type="taxonomic scope" value="Eukaryota"/>
</dbReference>
<dbReference type="GO" id="GO:0005634">
    <property type="term" value="C:nucleus"/>
    <property type="evidence" value="ECO:0007669"/>
    <property type="project" value="TreeGrafter"/>
</dbReference>
<dbReference type="InterPro" id="IPR051639">
    <property type="entry name" value="BCD1"/>
</dbReference>
<evidence type="ECO:0000313" key="8">
    <source>
        <dbReference type="Proteomes" id="UP000008181"/>
    </source>
</evidence>
<protein>
    <recommendedName>
        <fullName evidence="6">HIT-type domain-containing protein</fullName>
    </recommendedName>
</protein>
<dbReference type="PROSITE" id="PS51083">
    <property type="entry name" value="ZF_HIT"/>
    <property type="match status" value="1"/>
</dbReference>
<evidence type="ECO:0000256" key="4">
    <source>
        <dbReference type="PROSITE-ProRule" id="PRU00453"/>
    </source>
</evidence>
<dbReference type="Proteomes" id="UP000008181">
    <property type="component" value="Chromosome 6"/>
</dbReference>
<dbReference type="GO" id="GO:0070761">
    <property type="term" value="C:pre-snoRNP complex"/>
    <property type="evidence" value="ECO:0007669"/>
    <property type="project" value="TreeGrafter"/>
</dbReference>
<gene>
    <name evidence="7" type="ORF">THITE_2123800</name>
</gene>
<evidence type="ECO:0000259" key="6">
    <source>
        <dbReference type="PROSITE" id="PS51083"/>
    </source>
</evidence>
<feature type="compositionally biased region" description="Basic and acidic residues" evidence="5">
    <location>
        <begin position="82"/>
        <end position="93"/>
    </location>
</feature>
<evidence type="ECO:0000256" key="3">
    <source>
        <dbReference type="ARBA" id="ARBA00022833"/>
    </source>
</evidence>
<dbReference type="KEGG" id="ttt:THITE_2123800"/>
<dbReference type="PANTHER" id="PTHR13483:SF11">
    <property type="entry name" value="ZINC FINGER HIT DOMAIN-CONTAINING PROTEIN 3"/>
    <property type="match status" value="1"/>
</dbReference>
<dbReference type="Gene3D" id="3.30.60.190">
    <property type="match status" value="1"/>
</dbReference>
<keyword evidence="2 4" id="KW-0863">Zinc-finger</keyword>
<dbReference type="AlphaFoldDB" id="G2RHY3"/>
<feature type="region of interest" description="Disordered" evidence="5">
    <location>
        <begin position="81"/>
        <end position="117"/>
    </location>
</feature>
<dbReference type="OrthoDB" id="18412at2759"/>
<evidence type="ECO:0000313" key="7">
    <source>
        <dbReference type="EMBL" id="AEO71445.1"/>
    </source>
</evidence>
<name>G2RHY3_THETT</name>
<dbReference type="PANTHER" id="PTHR13483">
    <property type="entry name" value="BOX C_D SNORNA PROTEIN 1-RELATED"/>
    <property type="match status" value="1"/>
</dbReference>
<evidence type="ECO:0000256" key="2">
    <source>
        <dbReference type="ARBA" id="ARBA00022771"/>
    </source>
</evidence>
<organism evidence="7 8">
    <name type="scientific">Thermothielavioides terrestris (strain ATCC 38088 / NRRL 8126)</name>
    <name type="common">Thielavia terrestris</name>
    <dbReference type="NCBI Taxonomy" id="578455"/>
    <lineage>
        <taxon>Eukaryota</taxon>
        <taxon>Fungi</taxon>
        <taxon>Dikarya</taxon>
        <taxon>Ascomycota</taxon>
        <taxon>Pezizomycotina</taxon>
        <taxon>Sordariomycetes</taxon>
        <taxon>Sordariomycetidae</taxon>
        <taxon>Sordariales</taxon>
        <taxon>Chaetomiaceae</taxon>
        <taxon>Thermothielavioides</taxon>
        <taxon>Thermothielavioides terrestris</taxon>
    </lineage>
</organism>
<dbReference type="STRING" id="578455.G2RHY3"/>
<dbReference type="GO" id="GO:0000463">
    <property type="term" value="P:maturation of LSU-rRNA from tricistronic rRNA transcript (SSU-rRNA, 5.8S rRNA, LSU-rRNA)"/>
    <property type="evidence" value="ECO:0007669"/>
    <property type="project" value="TreeGrafter"/>
</dbReference>
<feature type="domain" description="HIT-type" evidence="6">
    <location>
        <begin position="55"/>
        <end position="88"/>
    </location>
</feature>
<dbReference type="EMBL" id="CP003014">
    <property type="protein sequence ID" value="AEO71445.1"/>
    <property type="molecule type" value="Genomic_DNA"/>
</dbReference>
<dbReference type="GO" id="GO:0008270">
    <property type="term" value="F:zinc ion binding"/>
    <property type="evidence" value="ECO:0007669"/>
    <property type="project" value="UniProtKB-UniRule"/>
</dbReference>
<keyword evidence="3" id="KW-0862">Zinc</keyword>
<dbReference type="CDD" id="cd23024">
    <property type="entry name" value="zf-HIT_ZNHIT2-3"/>
    <property type="match status" value="1"/>
</dbReference>
<keyword evidence="8" id="KW-1185">Reference proteome</keyword>
<feature type="compositionally biased region" description="Low complexity" evidence="5">
    <location>
        <begin position="96"/>
        <end position="112"/>
    </location>
</feature>
<dbReference type="HOGENOM" id="CLU_063513_1_1_1"/>
<dbReference type="Pfam" id="PF04438">
    <property type="entry name" value="zf-HIT"/>
    <property type="match status" value="1"/>
</dbReference>
<dbReference type="PROSITE" id="PS00028">
    <property type="entry name" value="ZINC_FINGER_C2H2_1"/>
    <property type="match status" value="1"/>
</dbReference>
<dbReference type="InterPro" id="IPR007529">
    <property type="entry name" value="Znf_HIT"/>
</dbReference>
<dbReference type="GO" id="GO:0000492">
    <property type="term" value="P:box C/D snoRNP assembly"/>
    <property type="evidence" value="ECO:0007669"/>
    <property type="project" value="TreeGrafter"/>
</dbReference>
<sequence>MSTAESDAPGPAVQSTMPNAVSPEPTAPRTIDSTADPGSNAEPSPPQKRPEPKLCVVCGANPGKYKCPRCSMPYCSVACNKQHKENHPPDLPKPEPSATATNANNPSNPQSQEQKEDPYSILLDHRDTFQRLFNKYPSLPAALARIQETTLPPPQADAAGDPFSKFPSLRGNMPRHRQQQHQQPWTRDVGLRRGAEALRRARTDPSDTGDGVREFCDLVRFLLSKKEEGQGGRGGGEVVELVREEVLAEETRAIARLMREEGG</sequence>
<evidence type="ECO:0000256" key="1">
    <source>
        <dbReference type="ARBA" id="ARBA00022723"/>
    </source>
</evidence>
<accession>G2RHY3</accession>
<feature type="region of interest" description="Disordered" evidence="5">
    <location>
        <begin position="1"/>
        <end position="55"/>
    </location>
</feature>
<dbReference type="SUPFAM" id="SSF144232">
    <property type="entry name" value="HIT/MYND zinc finger-like"/>
    <property type="match status" value="1"/>
</dbReference>
<keyword evidence="1" id="KW-0479">Metal-binding</keyword>
<dbReference type="GeneID" id="11523012"/>
<evidence type="ECO:0000256" key="5">
    <source>
        <dbReference type="SAM" id="MobiDB-lite"/>
    </source>
</evidence>
<reference evidence="7 8" key="1">
    <citation type="journal article" date="2011" name="Nat. Biotechnol.">
        <title>Comparative genomic analysis of the thermophilic biomass-degrading fungi Myceliophthora thermophila and Thielavia terrestris.</title>
        <authorList>
            <person name="Berka R.M."/>
            <person name="Grigoriev I.V."/>
            <person name="Otillar R."/>
            <person name="Salamov A."/>
            <person name="Grimwood J."/>
            <person name="Reid I."/>
            <person name="Ishmael N."/>
            <person name="John T."/>
            <person name="Darmond C."/>
            <person name="Moisan M.-C."/>
            <person name="Henrissat B."/>
            <person name="Coutinho P.M."/>
            <person name="Lombard V."/>
            <person name="Natvig D.O."/>
            <person name="Lindquist E."/>
            <person name="Schmutz J."/>
            <person name="Lucas S."/>
            <person name="Harris P."/>
            <person name="Powlowski J."/>
            <person name="Bellemare A."/>
            <person name="Taylor D."/>
            <person name="Butler G."/>
            <person name="de Vries R.P."/>
            <person name="Allijn I.E."/>
            <person name="van den Brink J."/>
            <person name="Ushinsky S."/>
            <person name="Storms R."/>
            <person name="Powell A.J."/>
            <person name="Paulsen I.T."/>
            <person name="Elbourne L.D.H."/>
            <person name="Baker S.E."/>
            <person name="Magnuson J."/>
            <person name="LaBoissiere S."/>
            <person name="Clutterbuck A.J."/>
            <person name="Martinez D."/>
            <person name="Wogulis M."/>
            <person name="de Leon A.L."/>
            <person name="Rey M.W."/>
            <person name="Tsang A."/>
        </authorList>
    </citation>
    <scope>NUCLEOTIDE SEQUENCE [LARGE SCALE GENOMIC DNA]</scope>
    <source>
        <strain evidence="8">ATCC 38088 / NRRL 8126</strain>
    </source>
</reference>
<dbReference type="RefSeq" id="XP_003657781.1">
    <property type="nucleotide sequence ID" value="XM_003657733.1"/>
</dbReference>
<proteinExistence type="predicted"/>